<dbReference type="PANTHER" id="PTHR42889">
    <property type="entry name" value="BLR3681 PROTEIN"/>
    <property type="match status" value="1"/>
</dbReference>
<name>A0A5D5APG5_9EURY</name>
<feature type="region of interest" description="Disordered" evidence="1">
    <location>
        <begin position="333"/>
        <end position="356"/>
    </location>
</feature>
<dbReference type="EMBL" id="VTAW01000002">
    <property type="protein sequence ID" value="TYT63586.1"/>
    <property type="molecule type" value="Genomic_DNA"/>
</dbReference>
<keyword evidence="4" id="KW-1185">Reference proteome</keyword>
<dbReference type="PANTHER" id="PTHR42889:SF1">
    <property type="entry name" value="BLR3681 PROTEIN"/>
    <property type="match status" value="1"/>
</dbReference>
<feature type="compositionally biased region" description="Polar residues" evidence="1">
    <location>
        <begin position="346"/>
        <end position="356"/>
    </location>
</feature>
<dbReference type="InterPro" id="IPR032466">
    <property type="entry name" value="Metal_Hydrolase"/>
</dbReference>
<dbReference type="GO" id="GO:0016787">
    <property type="term" value="F:hydrolase activity"/>
    <property type="evidence" value="ECO:0007669"/>
    <property type="project" value="UniProtKB-KW"/>
</dbReference>
<dbReference type="Proteomes" id="UP000324104">
    <property type="component" value="Unassembled WGS sequence"/>
</dbReference>
<evidence type="ECO:0000313" key="4">
    <source>
        <dbReference type="Proteomes" id="UP000324104"/>
    </source>
</evidence>
<sequence length="356" mass="39934">MVSLDDTLVVDAVSHSYNLSPSNYRVAEQAEPVARNGYGLESSMPDKYVRTEETFLDDWQLADTESTLFQESATDFSVFHPQTIMVFEDGLTSYEKAKQFVERNPNQGAALAGIDPIGMDNPKEELTRQVEELGAHGVKIYPSYWEADGTHRGFRMDDPETAFPLWEHAADLGLDVVAVHKAFPFGTVPMKPYKVDDIEEAAISFPDLNFEIVHGGLTFAEETGWQIMRHPNVYINLELTLSEAVTTPKTFVDTMQELLYAGGKQAVDKLIWGTGAPHFHPQLLLERFWEFDFPEMDGFAGTFTITQEDKQKILGENFAKAHGFDLDELRAQTEADESDGEVADPWSTTNFEVATT</sequence>
<keyword evidence="3" id="KW-0378">Hydrolase</keyword>
<dbReference type="Pfam" id="PF04909">
    <property type="entry name" value="Amidohydro_2"/>
    <property type="match status" value="1"/>
</dbReference>
<dbReference type="RefSeq" id="WP_149080053.1">
    <property type="nucleotide sequence ID" value="NZ_VTAW01000002.1"/>
</dbReference>
<proteinExistence type="predicted"/>
<gene>
    <name evidence="3" type="ORF">FYC77_03135</name>
</gene>
<dbReference type="SUPFAM" id="SSF51556">
    <property type="entry name" value="Metallo-dependent hydrolases"/>
    <property type="match status" value="1"/>
</dbReference>
<evidence type="ECO:0000259" key="2">
    <source>
        <dbReference type="Pfam" id="PF04909"/>
    </source>
</evidence>
<dbReference type="Gene3D" id="3.20.20.140">
    <property type="entry name" value="Metal-dependent hydrolases"/>
    <property type="match status" value="1"/>
</dbReference>
<reference evidence="3 4" key="1">
    <citation type="submission" date="2019-08" db="EMBL/GenBank/DDBJ databases">
        <title>Archaea genome.</title>
        <authorList>
            <person name="Kajale S."/>
            <person name="Shouche Y."/>
            <person name="Deshpande N."/>
            <person name="Sharma A."/>
        </authorList>
    </citation>
    <scope>NUCLEOTIDE SEQUENCE [LARGE SCALE GENOMIC DNA]</scope>
    <source>
        <strain evidence="3 4">ESP3B_9</strain>
    </source>
</reference>
<dbReference type="AlphaFoldDB" id="A0A5D5APG5"/>
<comment type="caution">
    <text evidence="3">The sequence shown here is derived from an EMBL/GenBank/DDBJ whole genome shotgun (WGS) entry which is preliminary data.</text>
</comment>
<evidence type="ECO:0000256" key="1">
    <source>
        <dbReference type="SAM" id="MobiDB-lite"/>
    </source>
</evidence>
<accession>A0A5D5APG5</accession>
<protein>
    <submittedName>
        <fullName evidence="3">Amidohydrolase family protein</fullName>
    </submittedName>
</protein>
<evidence type="ECO:0000313" key="3">
    <source>
        <dbReference type="EMBL" id="TYT63586.1"/>
    </source>
</evidence>
<organism evidence="3 4">
    <name type="scientific">Natrialba swarupiae</name>
    <dbReference type="NCBI Taxonomy" id="2448032"/>
    <lineage>
        <taxon>Archaea</taxon>
        <taxon>Methanobacteriati</taxon>
        <taxon>Methanobacteriota</taxon>
        <taxon>Stenosarchaea group</taxon>
        <taxon>Halobacteria</taxon>
        <taxon>Halobacteriales</taxon>
        <taxon>Natrialbaceae</taxon>
        <taxon>Natrialba</taxon>
    </lineage>
</organism>
<feature type="domain" description="Amidohydrolase-related" evidence="2">
    <location>
        <begin position="106"/>
        <end position="318"/>
    </location>
</feature>
<dbReference type="InterPro" id="IPR006680">
    <property type="entry name" value="Amidohydro-rel"/>
</dbReference>